<reference evidence="1 2" key="2">
    <citation type="submission" date="2013-04" db="EMBL/GenBank/DDBJ databases">
        <title>Comparative genomics of 12 strains of Erwinia amylovora identifies a pan-genome with a large conserved core and provides insights into host specificity.</title>
        <authorList>
            <person name="Mann R.A."/>
            <person name="Smits T.H.M."/>
            <person name="Buehlmann A."/>
            <person name="Blom J."/>
            <person name="Goesmann A."/>
            <person name="Frey J.E."/>
            <person name="Plummer K.M."/>
            <person name="Beer S.V."/>
            <person name="Luck J."/>
            <person name="Duffy B."/>
            <person name="Rodoni B."/>
        </authorList>
    </citation>
    <scope>NUCLEOTIDE SEQUENCE [LARGE SCALE GENOMIC DNA]</scope>
    <source>
        <strain evidence="2">CFBP 1232</strain>
    </source>
</reference>
<sequence length="36" mass="3899">MLTLRVNKSKKKNSPQHLIIIAGFSIYSASTPADAP</sequence>
<accession>A0A831EUJ2</accession>
<evidence type="ECO:0000313" key="2">
    <source>
        <dbReference type="Proteomes" id="UP000013111"/>
    </source>
</evidence>
<protein>
    <submittedName>
        <fullName evidence="1">Uncharacterized protein</fullName>
    </submittedName>
</protein>
<name>A0A831EUJ2_ERWAM</name>
<dbReference type="AlphaFoldDB" id="A0A831EUJ2"/>
<gene>
    <name evidence="1" type="ORF">BN437_3006</name>
</gene>
<proteinExistence type="predicted"/>
<dbReference type="Proteomes" id="UP000013111">
    <property type="component" value="Unassembled WGS sequence"/>
</dbReference>
<organism evidence="1 2">
    <name type="scientific">Erwinia amylovora NBRC 12687 = CFBP 1232</name>
    <dbReference type="NCBI Taxonomy" id="1219359"/>
    <lineage>
        <taxon>Bacteria</taxon>
        <taxon>Pseudomonadati</taxon>
        <taxon>Pseudomonadota</taxon>
        <taxon>Gammaproteobacteria</taxon>
        <taxon>Enterobacterales</taxon>
        <taxon>Erwiniaceae</taxon>
        <taxon>Erwinia</taxon>
    </lineage>
</organism>
<reference evidence="1 2" key="1">
    <citation type="submission" date="2012-11" db="EMBL/GenBank/DDBJ databases">
        <authorList>
            <person name="Linke B."/>
        </authorList>
    </citation>
    <scope>NUCLEOTIDE SEQUENCE [LARGE SCALE GENOMIC DNA]</scope>
    <source>
        <strain evidence="2">CFBP 1232</strain>
    </source>
</reference>
<dbReference type="EMBL" id="CAPB01000035">
    <property type="protein sequence ID" value="CCO94916.1"/>
    <property type="molecule type" value="Genomic_DNA"/>
</dbReference>
<evidence type="ECO:0000313" key="1">
    <source>
        <dbReference type="EMBL" id="CCO94916.1"/>
    </source>
</evidence>
<comment type="caution">
    <text evidence="1">The sequence shown here is derived from an EMBL/GenBank/DDBJ whole genome shotgun (WGS) entry which is preliminary data.</text>
</comment>